<dbReference type="RefSeq" id="WP_179566034.1">
    <property type="nucleotide sequence ID" value="NZ_JAFIWB010000029.1"/>
</dbReference>
<accession>A0ABS3B6Y9</accession>
<protein>
    <submittedName>
        <fullName evidence="1">Uncharacterized protein</fullName>
    </submittedName>
</protein>
<dbReference type="Proteomes" id="UP000695802">
    <property type="component" value="Unassembled WGS sequence"/>
</dbReference>
<reference evidence="1 2" key="1">
    <citation type="submission" date="2021-02" db="EMBL/GenBank/DDBJ databases">
        <title>Taxonomically Unique Crown Gall-Associated Xanthomonas Stains Have Deficiency in Virulence Repertories.</title>
        <authorList>
            <person name="Mafakheri H."/>
            <person name="Taghavi S.M."/>
            <person name="Dimkic I."/>
            <person name="Nemanja K."/>
            <person name="Osdaghi E."/>
        </authorList>
    </citation>
    <scope>NUCLEOTIDE SEQUENCE [LARGE SCALE GENOMIC DNA]</scope>
    <source>
        <strain evidence="1 2">FX4</strain>
    </source>
</reference>
<evidence type="ECO:0000313" key="2">
    <source>
        <dbReference type="Proteomes" id="UP000695802"/>
    </source>
</evidence>
<sequence>MHKTNDPSPTPHGTHAFAASLERARPAAMRNAAAGDTALAEADWRRDTLADLLIWRCDVSTGKPELPALLLAVWLPKRTRTWEWEVIDPRGDTTLAEGSSSSSALAQAAAEAWTRLRFGDVLERG</sequence>
<keyword evidence="2" id="KW-1185">Reference proteome</keyword>
<organism evidence="1 2">
    <name type="scientific">Xanthomonas bonasiae</name>
    <dbReference type="NCBI Taxonomy" id="2810351"/>
    <lineage>
        <taxon>Bacteria</taxon>
        <taxon>Pseudomonadati</taxon>
        <taxon>Pseudomonadota</taxon>
        <taxon>Gammaproteobacteria</taxon>
        <taxon>Lysobacterales</taxon>
        <taxon>Lysobacteraceae</taxon>
        <taxon>Xanthomonas</taxon>
    </lineage>
</organism>
<comment type="caution">
    <text evidence="1">The sequence shown here is derived from an EMBL/GenBank/DDBJ whole genome shotgun (WGS) entry which is preliminary data.</text>
</comment>
<name>A0ABS3B6Y9_9XANT</name>
<dbReference type="EMBL" id="JAFIWB010000029">
    <property type="protein sequence ID" value="MBN6104377.1"/>
    <property type="molecule type" value="Genomic_DNA"/>
</dbReference>
<evidence type="ECO:0000313" key="1">
    <source>
        <dbReference type="EMBL" id="MBN6104377.1"/>
    </source>
</evidence>
<gene>
    <name evidence="1" type="ORF">JR064_19620</name>
</gene>
<proteinExistence type="predicted"/>